<evidence type="ECO:0000313" key="2">
    <source>
        <dbReference type="Proteomes" id="UP000753724"/>
    </source>
</evidence>
<dbReference type="Proteomes" id="UP000753724">
    <property type="component" value="Unassembled WGS sequence"/>
</dbReference>
<accession>A0ABW9XC96</accession>
<sequence>MTMFAYLGPDMPHDLFAASGRCGGAVGWIIDRATPDADRWLESKFPLWTRSVLQDWADGALDHLEAVVFTRADDSAQRLYYYVCELRANGTIQGPEPLMLDIAKAGRASSLARTVASLRALQGRLGVDDAALEAGIAATNAVRAAQAAAMDEAAPLCLIAGTPAPDDRLRAMVRAAGWAAAGQSLTELWADLGQPVEQGSSDPVLAVARNLVASAQGPRAFVDRGAGLVAQAQALKARAVVLWLPEEEEALGWHLPVQIAALTLAGLPHLVLTRRDGAGRDGVDAEIAAFLQGVAA</sequence>
<reference evidence="2" key="1">
    <citation type="submission" date="2020-01" db="EMBL/GenBank/DDBJ databases">
        <title>Sphingomonas sp. strain CSW-10.</title>
        <authorList>
            <person name="Chen W.-M."/>
        </authorList>
    </citation>
    <scope>NUCLEOTIDE SEQUENCE [LARGE SCALE GENOMIC DNA]</scope>
    <source>
        <strain evidence="2">FSY-8</strain>
    </source>
</reference>
<organism evidence="1 2">
    <name type="scientific">Novosphingobium ovatum</name>
    <dbReference type="NCBI Taxonomy" id="1908523"/>
    <lineage>
        <taxon>Bacteria</taxon>
        <taxon>Pseudomonadati</taxon>
        <taxon>Pseudomonadota</taxon>
        <taxon>Alphaproteobacteria</taxon>
        <taxon>Sphingomonadales</taxon>
        <taxon>Sphingomonadaceae</taxon>
        <taxon>Novosphingobium</taxon>
    </lineage>
</organism>
<name>A0ABW9XC96_9SPHN</name>
<dbReference type="Gene3D" id="3.40.50.11890">
    <property type="match status" value="1"/>
</dbReference>
<gene>
    <name evidence="1" type="ORF">GTZ99_06320</name>
</gene>
<keyword evidence="2" id="KW-1185">Reference proteome</keyword>
<dbReference type="EMBL" id="JAAAPO010000002">
    <property type="protein sequence ID" value="NBC36171.1"/>
    <property type="molecule type" value="Genomic_DNA"/>
</dbReference>
<evidence type="ECO:0000313" key="1">
    <source>
        <dbReference type="EMBL" id="NBC36171.1"/>
    </source>
</evidence>
<protein>
    <submittedName>
        <fullName evidence="1">Uncharacterized protein</fullName>
    </submittedName>
</protein>
<comment type="caution">
    <text evidence="1">The sequence shown here is derived from an EMBL/GenBank/DDBJ whole genome shotgun (WGS) entry which is preliminary data.</text>
</comment>
<proteinExistence type="predicted"/>
<dbReference type="RefSeq" id="WP_161717415.1">
    <property type="nucleotide sequence ID" value="NZ_JAAAPO010000002.1"/>
</dbReference>